<evidence type="ECO:0000256" key="4">
    <source>
        <dbReference type="ARBA" id="ARBA00022729"/>
    </source>
</evidence>
<keyword evidence="7 8" id="KW-0326">Glycosidase</keyword>
<dbReference type="InterPro" id="IPR036833">
    <property type="entry name" value="BetaGal_dom3_sf"/>
</dbReference>
<dbReference type="STRING" id="329884.A0A4U0XZG7"/>
<keyword evidence="6" id="KW-0325">Glycoprotein</keyword>
<dbReference type="Pfam" id="PF13364">
    <property type="entry name" value="BetaGal_ABD2"/>
    <property type="match status" value="2"/>
</dbReference>
<dbReference type="OrthoDB" id="1657402at2759"/>
<dbReference type="Pfam" id="PF13363">
    <property type="entry name" value="BetaGal_dom3"/>
    <property type="match status" value="1"/>
</dbReference>
<dbReference type="SUPFAM" id="SSF51011">
    <property type="entry name" value="Glycosyl hydrolase domain"/>
    <property type="match status" value="1"/>
</dbReference>
<dbReference type="InterPro" id="IPR025972">
    <property type="entry name" value="BetaGal_dom3"/>
</dbReference>
<evidence type="ECO:0000256" key="2">
    <source>
        <dbReference type="ARBA" id="ARBA00009809"/>
    </source>
</evidence>
<feature type="signal peptide" evidence="10">
    <location>
        <begin position="1"/>
        <end position="21"/>
    </location>
</feature>
<dbReference type="InterPro" id="IPR008979">
    <property type="entry name" value="Galactose-bd-like_sf"/>
</dbReference>
<dbReference type="Gene3D" id="3.20.20.80">
    <property type="entry name" value="Glycosidases"/>
    <property type="match status" value="1"/>
</dbReference>
<dbReference type="GO" id="GO:0005975">
    <property type="term" value="P:carbohydrate metabolic process"/>
    <property type="evidence" value="ECO:0007669"/>
    <property type="project" value="InterPro"/>
</dbReference>
<dbReference type="Gene3D" id="2.60.120.260">
    <property type="entry name" value="Galactose-binding domain-like"/>
    <property type="match status" value="3"/>
</dbReference>
<keyword evidence="5 8" id="KW-0378">Hydrolase</keyword>
<dbReference type="SUPFAM" id="SSF49785">
    <property type="entry name" value="Galactose-binding domain-like"/>
    <property type="match status" value="2"/>
</dbReference>
<accession>A0A4U0XZG7</accession>
<dbReference type="PRINTS" id="PR00742">
    <property type="entry name" value="GLHYDRLASE35"/>
</dbReference>
<evidence type="ECO:0000313" key="12">
    <source>
        <dbReference type="EMBL" id="TKA82387.1"/>
    </source>
</evidence>
<dbReference type="FunFam" id="2.60.120.260:FF:000065">
    <property type="entry name" value="Beta-galactosidase A"/>
    <property type="match status" value="1"/>
</dbReference>
<dbReference type="Gene3D" id="2.60.390.10">
    <property type="entry name" value="Beta-galactosidase, domain 3"/>
    <property type="match status" value="1"/>
</dbReference>
<evidence type="ECO:0000256" key="10">
    <source>
        <dbReference type="SAM" id="SignalP"/>
    </source>
</evidence>
<comment type="caution">
    <text evidence="12">The sequence shown here is derived from an EMBL/GenBank/DDBJ whole genome shotgun (WGS) entry which is preliminary data.</text>
</comment>
<sequence length="1050" mass="113558">MLFRKLMQAALLSVAAVQTAALAIGSSPNLVIKPYKREALQDIVTWDAQSLFVRGERVYFFSGEFHPFRLPVPSLWLDVFQKIKALGYNGVSFYVDWALLEGKPGVFNASGVFDFEPFFDAASTAGIYLLARPGPYINAEVSGGGFPGWLQRLPALLRTRDPLYEHATDNYAANIGAIIAKAQITNGGPVILVQPENEYTGATSSVPEFPDAEYFAYVENQLRSAGIVVPFISNDASPKGYFAPGPPAQPAAVDIYGYDGYPLGFDCANPQTWPDNALPTYYGALHLNQSSSTPNSIVEFQGGSFDPWGGLGFAQCLELLSPEFERVFYKNDFSQGVHIFNIYMTYGGTNWGNLGHPGGYTSYDYGAVIAEDRDVAREKYSEMKLEANFIQASPAFLTAIAQNNSNANGSYTGNSALAVTVLLGNVTNFFVIRHAAYNSLANTEYTITLPTSQGNITIPQLGGTLSLYGRDSKFHVTDYDVGGINLLYSTAEIFTWKQYGNKRVLVVYGGPGEEHELAISGGGQATVTEGSGVQIGDKNHATIINYNVSSERAVVELDCGLTVYLLDRGSAYDYWVVDLPNDPVSGNQTNQTYFPSTPIVKAGYLLRTVEVAEGCIHLTGDLNSTTDIEVISGAPAQTTELTFNGASLPFKQNTSTGVVTATATYTDCPPFTLPDLSTIGWNVLDSLPEIQAGYDDSLWTTADLTYSNNTIRNLTTPVSLYASDYGYNTGSLLYRGHFTATGSETTFYLATQGGSAFGHSVWLNSTFVGSFYGGDKYLSWNDTYTLPSKLTAGQDYVFTILIDNMGLDEDWTVGSETMKNPRGVLDYSLSGENSKSDISWKLTGNLHGEDYEDKTRGPLNEGGLYAERQGYHLPGAPTAETSSSGTCAAGPVDGLSAAGVNFYTTTFELDMPVGYDIPLSFAFANVTKPANTTGGVPAYRCQIYVNGWQFGKYVHNIGPQDVSHSILLILLMLMPLLADIYLFRNQSFPVPEGIFDYHGSNYVAVSLWSLEAGGASVSDLSLVAGAVIQSGYGSVGLAPMTGWERRAGAY</sequence>
<dbReference type="PANTHER" id="PTHR23421">
    <property type="entry name" value="BETA-GALACTOSIDASE RELATED"/>
    <property type="match status" value="1"/>
</dbReference>
<comment type="catalytic activity">
    <reaction evidence="1 8">
        <text>Hydrolysis of terminal non-reducing beta-D-galactose residues in beta-D-galactosides.</text>
        <dbReference type="EC" id="3.2.1.23"/>
    </reaction>
</comment>
<evidence type="ECO:0000256" key="9">
    <source>
        <dbReference type="RuleBase" id="RU003679"/>
    </source>
</evidence>
<evidence type="ECO:0000256" key="5">
    <source>
        <dbReference type="ARBA" id="ARBA00022801"/>
    </source>
</evidence>
<dbReference type="InterPro" id="IPR037110">
    <property type="entry name" value="Betagal_dom2_sf"/>
</dbReference>
<evidence type="ECO:0000256" key="8">
    <source>
        <dbReference type="RuleBase" id="RU000675"/>
    </source>
</evidence>
<evidence type="ECO:0000256" key="3">
    <source>
        <dbReference type="ARBA" id="ARBA00012756"/>
    </source>
</evidence>
<evidence type="ECO:0000259" key="11">
    <source>
        <dbReference type="SMART" id="SM01029"/>
    </source>
</evidence>
<dbReference type="Proteomes" id="UP000309340">
    <property type="component" value="Unassembled WGS sequence"/>
</dbReference>
<name>A0A4U0XZG7_9PEZI</name>
<dbReference type="Gene3D" id="2.102.20.10">
    <property type="entry name" value="Beta-galactosidase, domain 2"/>
    <property type="match status" value="1"/>
</dbReference>
<dbReference type="FunFam" id="3.20.20.80:FF:000040">
    <property type="entry name" value="Beta-galactosidase A"/>
    <property type="match status" value="1"/>
</dbReference>
<evidence type="ECO:0000256" key="1">
    <source>
        <dbReference type="ARBA" id="ARBA00001412"/>
    </source>
</evidence>
<organism evidence="12 13">
    <name type="scientific">Friedmanniomyces simplex</name>
    <dbReference type="NCBI Taxonomy" id="329884"/>
    <lineage>
        <taxon>Eukaryota</taxon>
        <taxon>Fungi</taxon>
        <taxon>Dikarya</taxon>
        <taxon>Ascomycota</taxon>
        <taxon>Pezizomycotina</taxon>
        <taxon>Dothideomycetes</taxon>
        <taxon>Dothideomycetidae</taxon>
        <taxon>Mycosphaerellales</taxon>
        <taxon>Teratosphaeriaceae</taxon>
        <taxon>Friedmanniomyces</taxon>
    </lineage>
</organism>
<dbReference type="SUPFAM" id="SSF117100">
    <property type="entry name" value="Beta-galactosidase LacA, domain 3"/>
    <property type="match status" value="1"/>
</dbReference>
<dbReference type="EC" id="3.2.1.23" evidence="3 8"/>
<dbReference type="FunFam" id="2.102.20.10:FF:000001">
    <property type="entry name" value="Beta-galactosidase A"/>
    <property type="match status" value="1"/>
</dbReference>
<dbReference type="InterPro" id="IPR001944">
    <property type="entry name" value="Glycoside_Hdrlase_35"/>
</dbReference>
<proteinExistence type="inferred from homology"/>
<dbReference type="PROSITE" id="PS01182">
    <property type="entry name" value="GLYCOSYL_HYDROL_F35"/>
    <property type="match status" value="1"/>
</dbReference>
<dbReference type="InterPro" id="IPR025300">
    <property type="entry name" value="BetaGal_jelly_roll_dom"/>
</dbReference>
<gene>
    <name evidence="12" type="ORF">B0A55_01414</name>
</gene>
<evidence type="ECO:0000313" key="13">
    <source>
        <dbReference type="Proteomes" id="UP000309340"/>
    </source>
</evidence>
<dbReference type="InterPro" id="IPR018954">
    <property type="entry name" value="Betagal_dom2"/>
</dbReference>
<evidence type="ECO:0000256" key="7">
    <source>
        <dbReference type="ARBA" id="ARBA00023295"/>
    </source>
</evidence>
<feature type="domain" description="Beta-galactosidase" evidence="11">
    <location>
        <begin position="398"/>
        <end position="574"/>
    </location>
</feature>
<evidence type="ECO:0000256" key="6">
    <source>
        <dbReference type="ARBA" id="ARBA00023180"/>
    </source>
</evidence>
<dbReference type="AlphaFoldDB" id="A0A4U0XZG7"/>
<dbReference type="InterPro" id="IPR017853">
    <property type="entry name" value="GH"/>
</dbReference>
<dbReference type="InterPro" id="IPR019801">
    <property type="entry name" value="Glyco_hydro_35_CS"/>
</dbReference>
<keyword evidence="4 10" id="KW-0732">Signal</keyword>
<dbReference type="Pfam" id="PF10435">
    <property type="entry name" value="BetaGal_dom2"/>
    <property type="match status" value="1"/>
</dbReference>
<dbReference type="Pfam" id="PF01301">
    <property type="entry name" value="Glyco_hydro_35"/>
    <property type="match status" value="1"/>
</dbReference>
<comment type="similarity">
    <text evidence="2 9">Belongs to the glycosyl hydrolase 35 family.</text>
</comment>
<protein>
    <recommendedName>
        <fullName evidence="3 8">Beta-galactosidase</fullName>
        <ecNumber evidence="3 8">3.2.1.23</ecNumber>
    </recommendedName>
</protein>
<dbReference type="InterPro" id="IPR031330">
    <property type="entry name" value="Gly_Hdrlase_35_cat"/>
</dbReference>
<dbReference type="EMBL" id="NAJQ01000035">
    <property type="protein sequence ID" value="TKA82387.1"/>
    <property type="molecule type" value="Genomic_DNA"/>
</dbReference>
<dbReference type="GO" id="GO:0004565">
    <property type="term" value="F:beta-galactosidase activity"/>
    <property type="evidence" value="ECO:0007669"/>
    <property type="project" value="UniProtKB-EC"/>
</dbReference>
<dbReference type="SMART" id="SM01029">
    <property type="entry name" value="BetaGal_dom2"/>
    <property type="match status" value="1"/>
</dbReference>
<dbReference type="SUPFAM" id="SSF51445">
    <property type="entry name" value="(Trans)glycosidases"/>
    <property type="match status" value="1"/>
</dbReference>
<feature type="chain" id="PRO_5020903339" description="Beta-galactosidase" evidence="10">
    <location>
        <begin position="22"/>
        <end position="1050"/>
    </location>
</feature>
<reference evidence="12 13" key="1">
    <citation type="submission" date="2017-03" db="EMBL/GenBank/DDBJ databases">
        <title>Genomes of endolithic fungi from Antarctica.</title>
        <authorList>
            <person name="Coleine C."/>
            <person name="Masonjones S."/>
            <person name="Stajich J.E."/>
        </authorList>
    </citation>
    <scope>NUCLEOTIDE SEQUENCE [LARGE SCALE GENOMIC DNA]</scope>
    <source>
        <strain evidence="12 13">CCFEE 5184</strain>
    </source>
</reference>
<keyword evidence="13" id="KW-1185">Reference proteome</keyword>